<evidence type="ECO:0000313" key="8">
    <source>
        <dbReference type="EMBL" id="CUH53151.1"/>
    </source>
</evidence>
<evidence type="ECO:0000256" key="5">
    <source>
        <dbReference type="ARBA" id="ARBA00023049"/>
    </source>
</evidence>
<keyword evidence="1 6" id="KW-0645">Protease</keyword>
<dbReference type="PROSITE" id="PS51257">
    <property type="entry name" value="PROKAR_LIPOPROTEIN"/>
    <property type="match status" value="1"/>
</dbReference>
<evidence type="ECO:0000256" key="6">
    <source>
        <dbReference type="RuleBase" id="RU003983"/>
    </source>
</evidence>
<comment type="similarity">
    <text evidence="6">Belongs to the peptidase M48 family.</text>
</comment>
<keyword evidence="9" id="KW-1185">Reference proteome</keyword>
<sequence length="245" mass="25844">MVHSNRNRAIGALVFAGLVLQACVSTTTSPSPQPGPQAAPQPKVEKISYSQAVSRLAPIKARMEPIVERECKARTTSGTNCDYLISVDKEETKIANAYQTLDKNGRPLIIFTAPLIAETRNAHELAFVMGHEAAHHIGGHIARQQTNASFGALAGGLLIAAAGGDASSVQAAMDLGATVGARSYSKQHELEADSLGTVLTHKSGYDPLIGVNFFERTPDPGNQFLGTHPPNSARISVVRQTAAGL</sequence>
<dbReference type="InterPro" id="IPR051156">
    <property type="entry name" value="Mito/Outer_Membr_Metalloprot"/>
</dbReference>
<dbReference type="Pfam" id="PF01435">
    <property type="entry name" value="Peptidase_M48"/>
    <property type="match status" value="1"/>
</dbReference>
<evidence type="ECO:0000256" key="3">
    <source>
        <dbReference type="ARBA" id="ARBA00022801"/>
    </source>
</evidence>
<reference evidence="8 9" key="1">
    <citation type="submission" date="2015-09" db="EMBL/GenBank/DDBJ databases">
        <authorList>
            <consortium name="Swine Surveillance"/>
        </authorList>
    </citation>
    <scope>NUCLEOTIDE SEQUENCE [LARGE SCALE GENOMIC DNA]</scope>
    <source>
        <strain evidence="8 9">CECT 7688</strain>
    </source>
</reference>
<comment type="cofactor">
    <cofactor evidence="6">
        <name>Zn(2+)</name>
        <dbReference type="ChEBI" id="CHEBI:29105"/>
    </cofactor>
    <text evidence="6">Binds 1 zinc ion per subunit.</text>
</comment>
<proteinExistence type="inferred from homology"/>
<dbReference type="GO" id="GO:0051603">
    <property type="term" value="P:proteolysis involved in protein catabolic process"/>
    <property type="evidence" value="ECO:0007669"/>
    <property type="project" value="TreeGrafter"/>
</dbReference>
<dbReference type="Proteomes" id="UP000054823">
    <property type="component" value="Unassembled WGS sequence"/>
</dbReference>
<dbReference type="GO" id="GO:0016020">
    <property type="term" value="C:membrane"/>
    <property type="evidence" value="ECO:0007669"/>
    <property type="project" value="TreeGrafter"/>
</dbReference>
<evidence type="ECO:0000259" key="7">
    <source>
        <dbReference type="Pfam" id="PF01435"/>
    </source>
</evidence>
<keyword evidence="3 6" id="KW-0378">Hydrolase</keyword>
<keyword evidence="4 6" id="KW-0862">Zinc</keyword>
<dbReference type="Gene3D" id="3.30.2010.10">
    <property type="entry name" value="Metalloproteases ('zincins'), catalytic domain"/>
    <property type="match status" value="1"/>
</dbReference>
<evidence type="ECO:0000313" key="9">
    <source>
        <dbReference type="Proteomes" id="UP000054823"/>
    </source>
</evidence>
<gene>
    <name evidence="8" type="primary">yfgC_2</name>
    <name evidence="8" type="ORF">SHM7688_02603</name>
</gene>
<dbReference type="EMBL" id="CYPW01000027">
    <property type="protein sequence ID" value="CUH53151.1"/>
    <property type="molecule type" value="Genomic_DNA"/>
</dbReference>
<protein>
    <submittedName>
        <fullName evidence="8">TPR repeat-containing protein YfgC</fullName>
    </submittedName>
</protein>
<dbReference type="InterPro" id="IPR001915">
    <property type="entry name" value="Peptidase_M48"/>
</dbReference>
<evidence type="ECO:0000256" key="4">
    <source>
        <dbReference type="ARBA" id="ARBA00022833"/>
    </source>
</evidence>
<name>A0A0P1FGN8_9RHOB</name>
<evidence type="ECO:0000256" key="2">
    <source>
        <dbReference type="ARBA" id="ARBA00022723"/>
    </source>
</evidence>
<dbReference type="PANTHER" id="PTHR22726">
    <property type="entry name" value="METALLOENDOPEPTIDASE OMA1"/>
    <property type="match status" value="1"/>
</dbReference>
<dbReference type="RefSeq" id="WP_058240339.1">
    <property type="nucleotide sequence ID" value="NZ_CYPW01000027.1"/>
</dbReference>
<dbReference type="STRING" id="321267.SHM7688_02603"/>
<dbReference type="AlphaFoldDB" id="A0A0P1FGN8"/>
<organism evidence="8 9">
    <name type="scientific">Shimia marina</name>
    <dbReference type="NCBI Taxonomy" id="321267"/>
    <lineage>
        <taxon>Bacteria</taxon>
        <taxon>Pseudomonadati</taxon>
        <taxon>Pseudomonadota</taxon>
        <taxon>Alphaproteobacteria</taxon>
        <taxon>Rhodobacterales</taxon>
        <taxon>Roseobacteraceae</taxon>
    </lineage>
</organism>
<dbReference type="PANTHER" id="PTHR22726:SF1">
    <property type="entry name" value="METALLOENDOPEPTIDASE OMA1, MITOCHONDRIAL"/>
    <property type="match status" value="1"/>
</dbReference>
<keyword evidence="5 6" id="KW-0482">Metalloprotease</keyword>
<feature type="domain" description="Peptidase M48" evidence="7">
    <location>
        <begin position="83"/>
        <end position="241"/>
    </location>
</feature>
<dbReference type="OrthoDB" id="7338723at2"/>
<dbReference type="GO" id="GO:0046872">
    <property type="term" value="F:metal ion binding"/>
    <property type="evidence" value="ECO:0007669"/>
    <property type="project" value="UniProtKB-KW"/>
</dbReference>
<dbReference type="GO" id="GO:0004222">
    <property type="term" value="F:metalloendopeptidase activity"/>
    <property type="evidence" value="ECO:0007669"/>
    <property type="project" value="InterPro"/>
</dbReference>
<accession>A0A0P1FGN8</accession>
<keyword evidence="2" id="KW-0479">Metal-binding</keyword>
<evidence type="ECO:0000256" key="1">
    <source>
        <dbReference type="ARBA" id="ARBA00022670"/>
    </source>
</evidence>